<feature type="transmembrane region" description="Helical" evidence="1">
    <location>
        <begin position="55"/>
        <end position="72"/>
    </location>
</feature>
<comment type="caution">
    <text evidence="2">The sequence shown here is derived from an EMBL/GenBank/DDBJ whole genome shotgun (WGS) entry which is preliminary data.</text>
</comment>
<dbReference type="RefSeq" id="WP_109606313.1">
    <property type="nucleotide sequence ID" value="NZ_QGHA01000001.1"/>
</dbReference>
<evidence type="ECO:0000313" key="2">
    <source>
        <dbReference type="EMBL" id="PWK80180.1"/>
    </source>
</evidence>
<keyword evidence="3" id="KW-1185">Reference proteome</keyword>
<dbReference type="Proteomes" id="UP000245678">
    <property type="component" value="Unassembled WGS sequence"/>
</dbReference>
<protein>
    <submittedName>
        <fullName evidence="2">Uncharacterized protein</fullName>
    </submittedName>
</protein>
<dbReference type="AlphaFoldDB" id="A0A316HJF9"/>
<accession>A0A316HJF9</accession>
<gene>
    <name evidence="2" type="ORF">LX99_00644</name>
</gene>
<keyword evidence="1" id="KW-0472">Membrane</keyword>
<keyword evidence="1" id="KW-0812">Transmembrane</keyword>
<dbReference type="EMBL" id="QGHA01000001">
    <property type="protein sequence ID" value="PWK80180.1"/>
    <property type="molecule type" value="Genomic_DNA"/>
</dbReference>
<reference evidence="2 3" key="1">
    <citation type="submission" date="2018-05" db="EMBL/GenBank/DDBJ databases">
        <title>Genomic Encyclopedia of Archaeal and Bacterial Type Strains, Phase II (KMG-II): from individual species to whole genera.</title>
        <authorList>
            <person name="Goeker M."/>
        </authorList>
    </citation>
    <scope>NUCLEOTIDE SEQUENCE [LARGE SCALE GENOMIC DNA]</scope>
    <source>
        <strain evidence="2 3">DSM 19975</strain>
    </source>
</reference>
<name>A0A316HJF9_9SPHI</name>
<evidence type="ECO:0000313" key="3">
    <source>
        <dbReference type="Proteomes" id="UP000245678"/>
    </source>
</evidence>
<keyword evidence="1" id="KW-1133">Transmembrane helix</keyword>
<organism evidence="2 3">
    <name type="scientific">Mucilaginibacter oryzae</name>
    <dbReference type="NCBI Taxonomy" id="468058"/>
    <lineage>
        <taxon>Bacteria</taxon>
        <taxon>Pseudomonadati</taxon>
        <taxon>Bacteroidota</taxon>
        <taxon>Sphingobacteriia</taxon>
        <taxon>Sphingobacteriales</taxon>
        <taxon>Sphingobacteriaceae</taxon>
        <taxon>Mucilaginibacter</taxon>
    </lineage>
</organism>
<sequence>MDISAITKLISVILAISLASERLITLVKTNFSWLQEPPPTVPPVNDGKEKTRRSALMIIAFIVSWVTARYSNGEHGFFETFWLGKDDTHIPVALIGLMASGGSAFWTNLLGYVSAVKDVNKQKSQQETLNTSAQLSAFKHN</sequence>
<proteinExistence type="predicted"/>
<evidence type="ECO:0000256" key="1">
    <source>
        <dbReference type="SAM" id="Phobius"/>
    </source>
</evidence>
<feature type="transmembrane region" description="Helical" evidence="1">
    <location>
        <begin position="92"/>
        <end position="113"/>
    </location>
</feature>